<feature type="transmembrane region" description="Helical" evidence="12">
    <location>
        <begin position="269"/>
        <end position="292"/>
    </location>
</feature>
<reference evidence="14" key="3">
    <citation type="submission" date="2025-09" db="UniProtKB">
        <authorList>
            <consortium name="Ensembl"/>
        </authorList>
    </citation>
    <scope>IDENTIFICATION</scope>
</reference>
<keyword evidence="3" id="KW-1003">Cell membrane</keyword>
<feature type="transmembrane region" description="Helical" evidence="12">
    <location>
        <begin position="133"/>
        <end position="151"/>
    </location>
</feature>
<dbReference type="PANTHER" id="PTHR24243">
    <property type="entry name" value="G-PROTEIN COUPLED RECEPTOR"/>
    <property type="match status" value="1"/>
</dbReference>
<dbReference type="AlphaFoldDB" id="A0AAY5EII5"/>
<evidence type="ECO:0000256" key="8">
    <source>
        <dbReference type="ARBA" id="ARBA00023157"/>
    </source>
</evidence>
<evidence type="ECO:0000256" key="2">
    <source>
        <dbReference type="ARBA" id="ARBA00004651"/>
    </source>
</evidence>
<dbReference type="GO" id="GO:0001607">
    <property type="term" value="F:neuromedin U receptor activity"/>
    <property type="evidence" value="ECO:0007669"/>
    <property type="project" value="InterPro"/>
</dbReference>
<evidence type="ECO:0000256" key="9">
    <source>
        <dbReference type="ARBA" id="ARBA00023170"/>
    </source>
</evidence>
<dbReference type="PRINTS" id="PR00237">
    <property type="entry name" value="GPCRRHODOPSN"/>
</dbReference>
<keyword evidence="11" id="KW-0807">Transducer</keyword>
<feature type="transmembrane region" description="Helical" evidence="12">
    <location>
        <begin position="231"/>
        <end position="249"/>
    </location>
</feature>
<evidence type="ECO:0000256" key="11">
    <source>
        <dbReference type="ARBA" id="ARBA00023224"/>
    </source>
</evidence>
<dbReference type="Gene3D" id="1.20.1070.10">
    <property type="entry name" value="Rhodopsin 7-helix transmembrane proteins"/>
    <property type="match status" value="1"/>
</dbReference>
<dbReference type="PANTHER" id="PTHR24243:SF235">
    <property type="entry name" value="NEUROMEDIN-U RECEPTOR 1-RELATED"/>
    <property type="match status" value="1"/>
</dbReference>
<keyword evidence="6" id="KW-0297">G-protein coupled receptor</keyword>
<evidence type="ECO:0000256" key="7">
    <source>
        <dbReference type="ARBA" id="ARBA00023136"/>
    </source>
</evidence>
<dbReference type="PRINTS" id="PR01565">
    <property type="entry name" value="NEUROMEDINUR"/>
</dbReference>
<dbReference type="InterPro" id="IPR017452">
    <property type="entry name" value="GPCR_Rhodpsn_7TM"/>
</dbReference>
<feature type="transmembrane region" description="Helical" evidence="12">
    <location>
        <begin position="91"/>
        <end position="113"/>
    </location>
</feature>
<evidence type="ECO:0000256" key="10">
    <source>
        <dbReference type="ARBA" id="ARBA00023180"/>
    </source>
</evidence>
<evidence type="ECO:0000256" key="4">
    <source>
        <dbReference type="ARBA" id="ARBA00022692"/>
    </source>
</evidence>
<keyword evidence="4 12" id="KW-0812">Transmembrane</keyword>
<dbReference type="InterPro" id="IPR000276">
    <property type="entry name" value="GPCR_Rhodpsn"/>
</dbReference>
<reference evidence="14 15" key="1">
    <citation type="submission" date="2020-05" db="EMBL/GenBank/DDBJ databases">
        <title>Electrophorus electricus (electric eel) genome, fEleEle1, primary haplotype.</title>
        <authorList>
            <person name="Myers G."/>
            <person name="Meyer A."/>
            <person name="Fedrigo O."/>
            <person name="Formenti G."/>
            <person name="Rhie A."/>
            <person name="Tracey A."/>
            <person name="Sims Y."/>
            <person name="Jarvis E.D."/>
        </authorList>
    </citation>
    <scope>NUCLEOTIDE SEQUENCE [LARGE SCALE GENOMIC DNA]</scope>
</reference>
<comment type="function">
    <text evidence="1">Receptor for the neuromedin-U and neuromedin-S neuropeptides.</text>
</comment>
<evidence type="ECO:0000256" key="3">
    <source>
        <dbReference type="ARBA" id="ARBA00022475"/>
    </source>
</evidence>
<accession>A0AAY5EII5</accession>
<dbReference type="GeneTree" id="ENSGT01120000271823"/>
<keyword evidence="5 12" id="KW-1133">Transmembrane helix</keyword>
<evidence type="ECO:0000259" key="13">
    <source>
        <dbReference type="PROSITE" id="PS50262"/>
    </source>
</evidence>
<keyword evidence="7 12" id="KW-0472">Membrane</keyword>
<feature type="transmembrane region" description="Helical" evidence="12">
    <location>
        <begin position="23"/>
        <end position="42"/>
    </location>
</feature>
<evidence type="ECO:0000313" key="15">
    <source>
        <dbReference type="Proteomes" id="UP000314983"/>
    </source>
</evidence>
<dbReference type="Ensembl" id="ENSEEET00000059612.1">
    <property type="protein sequence ID" value="ENSEEEP00000056187.1"/>
    <property type="gene ID" value="ENSEEEG00000017090.2"/>
</dbReference>
<dbReference type="PROSITE" id="PS50262">
    <property type="entry name" value="G_PROTEIN_RECEP_F1_2"/>
    <property type="match status" value="1"/>
</dbReference>
<keyword evidence="8" id="KW-1015">Disulfide bond</keyword>
<evidence type="ECO:0000256" key="5">
    <source>
        <dbReference type="ARBA" id="ARBA00022989"/>
    </source>
</evidence>
<dbReference type="Pfam" id="PF00001">
    <property type="entry name" value="7tm_1"/>
    <property type="match status" value="1"/>
</dbReference>
<evidence type="ECO:0000313" key="14">
    <source>
        <dbReference type="Ensembl" id="ENSEEEP00000056187.1"/>
    </source>
</evidence>
<organism evidence="14 15">
    <name type="scientific">Electrophorus electricus</name>
    <name type="common">Electric eel</name>
    <name type="synonym">Gymnotus electricus</name>
    <dbReference type="NCBI Taxonomy" id="8005"/>
    <lineage>
        <taxon>Eukaryota</taxon>
        <taxon>Metazoa</taxon>
        <taxon>Chordata</taxon>
        <taxon>Craniata</taxon>
        <taxon>Vertebrata</taxon>
        <taxon>Euteleostomi</taxon>
        <taxon>Actinopterygii</taxon>
        <taxon>Neopterygii</taxon>
        <taxon>Teleostei</taxon>
        <taxon>Ostariophysi</taxon>
        <taxon>Gymnotiformes</taxon>
        <taxon>Gymnotoidei</taxon>
        <taxon>Gymnotidae</taxon>
        <taxon>Electrophorus</taxon>
    </lineage>
</organism>
<dbReference type="GO" id="GO:0005886">
    <property type="term" value="C:plasma membrane"/>
    <property type="evidence" value="ECO:0007669"/>
    <property type="project" value="UniProtKB-SubCell"/>
</dbReference>
<dbReference type="Proteomes" id="UP000314983">
    <property type="component" value="Chromosome 18"/>
</dbReference>
<dbReference type="InterPro" id="IPR005390">
    <property type="entry name" value="NeuromedU_rcpt"/>
</dbReference>
<dbReference type="SUPFAM" id="SSF81321">
    <property type="entry name" value="Family A G protein-coupled receptor-like"/>
    <property type="match status" value="1"/>
</dbReference>
<proteinExistence type="predicted"/>
<feature type="transmembrane region" description="Helical" evidence="12">
    <location>
        <begin position="182"/>
        <end position="205"/>
    </location>
</feature>
<feature type="transmembrane region" description="Helical" evidence="12">
    <location>
        <begin position="49"/>
        <end position="71"/>
    </location>
</feature>
<evidence type="ECO:0000256" key="6">
    <source>
        <dbReference type="ARBA" id="ARBA00023040"/>
    </source>
</evidence>
<keyword evidence="9" id="KW-0675">Receptor</keyword>
<comment type="subcellular location">
    <subcellularLocation>
        <location evidence="2">Cell membrane</location>
        <topology evidence="2">Multi-pass membrane protein</topology>
    </subcellularLocation>
</comment>
<evidence type="ECO:0000256" key="12">
    <source>
        <dbReference type="SAM" id="Phobius"/>
    </source>
</evidence>
<keyword evidence="10" id="KW-0325">Glycoprotein</keyword>
<name>A0AAY5EII5_ELEEL</name>
<reference evidence="14" key="2">
    <citation type="submission" date="2025-08" db="UniProtKB">
        <authorList>
            <consortium name="Ensembl"/>
        </authorList>
    </citation>
    <scope>IDENTIFICATION</scope>
</reference>
<keyword evidence="15" id="KW-1185">Reference proteome</keyword>
<gene>
    <name evidence="14" type="primary">LOC113590703</name>
</gene>
<feature type="domain" description="G-protein coupled receptors family 1 profile" evidence="13">
    <location>
        <begin position="29"/>
        <end position="292"/>
    </location>
</feature>
<sequence>MWNVSLDDLLNPCARREAYLEKYMVGVLGNVLTCTIIARYWVMRTPTNYYLFSLALSDLLVLLLGLPLELYELWSNYPFLLGAGGCYFKTYLFETVCLASMLNVTFLSAEHYLAVVHPVRARHVITWSRAKRLILVLWTMALLCTLPNTSLRSVQVLPLRFGQSFPDSAVCGLVQPAWIYNLLVQLTALLFFLLPMLVISMLYLLQAHTNAWHGQSTAARNRQQRTCHRQVTRMLFVLVIIFRVCWAPFHIDRVMWSYIDIWTDEHHRIFKFVHLLSGIFFYLSSVVNPILYNLMSSRQTRYGTHLETTHLYQQTQAKPNASAIDGRSFCPSELLDILGDSSKAVRMLCAKAMCYTIMLASH</sequence>
<protein>
    <recommendedName>
        <fullName evidence="13">G-protein coupled receptors family 1 profile domain-containing protein</fullName>
    </recommendedName>
</protein>
<evidence type="ECO:0000256" key="1">
    <source>
        <dbReference type="ARBA" id="ARBA00003593"/>
    </source>
</evidence>